<dbReference type="AlphaFoldDB" id="A0A316VRM5"/>
<evidence type="ECO:0000313" key="1">
    <source>
        <dbReference type="EMBL" id="PWN40010.1"/>
    </source>
</evidence>
<accession>A0A316VRM5</accession>
<name>A0A316VRM5_9BASI</name>
<protein>
    <submittedName>
        <fullName evidence="1">Uncharacterized protein</fullName>
    </submittedName>
</protein>
<evidence type="ECO:0000313" key="2">
    <source>
        <dbReference type="Proteomes" id="UP000245783"/>
    </source>
</evidence>
<proteinExistence type="predicted"/>
<reference evidence="1 2" key="1">
    <citation type="journal article" date="2018" name="Mol. Biol. Evol.">
        <title>Broad Genomic Sampling Reveals a Smut Pathogenic Ancestry of the Fungal Clade Ustilaginomycotina.</title>
        <authorList>
            <person name="Kijpornyongpan T."/>
            <person name="Mondo S.J."/>
            <person name="Barry K."/>
            <person name="Sandor L."/>
            <person name="Lee J."/>
            <person name="Lipzen A."/>
            <person name="Pangilinan J."/>
            <person name="LaButti K."/>
            <person name="Hainaut M."/>
            <person name="Henrissat B."/>
            <person name="Grigoriev I.V."/>
            <person name="Spatafora J.W."/>
            <person name="Aime M.C."/>
        </authorList>
    </citation>
    <scope>NUCLEOTIDE SEQUENCE [LARGE SCALE GENOMIC DNA]</scope>
    <source>
        <strain evidence="1 2">MCA 4658</strain>
    </source>
</reference>
<sequence length="180" mass="19916">MAHAVRNSHVRRQSFFKPALMPTARCCLRSFCFVICTVRIRPLVARAHVEHCFAQPDSFAEKILAIPFASTSSCGHASAFYGLVLPQLISHDGLWRNDNAYALEISGVKTLPLSTSDSIHTDSNPGRVIHLPQPCLPTLLLPDRVALVVRTRGSRTFEIAHPRGRSFEPRKSCKVAMLTG</sequence>
<dbReference type="EMBL" id="KZ819434">
    <property type="protein sequence ID" value="PWN40010.1"/>
    <property type="molecule type" value="Genomic_DNA"/>
</dbReference>
<dbReference type="GeneID" id="37033151"/>
<dbReference type="RefSeq" id="XP_025367170.1">
    <property type="nucleotide sequence ID" value="XM_025511281.1"/>
</dbReference>
<organism evidence="1 2">
    <name type="scientific">Ceraceosorus guamensis</name>
    <dbReference type="NCBI Taxonomy" id="1522189"/>
    <lineage>
        <taxon>Eukaryota</taxon>
        <taxon>Fungi</taxon>
        <taxon>Dikarya</taxon>
        <taxon>Basidiomycota</taxon>
        <taxon>Ustilaginomycotina</taxon>
        <taxon>Exobasidiomycetes</taxon>
        <taxon>Ceraceosorales</taxon>
        <taxon>Ceraceosoraceae</taxon>
        <taxon>Ceraceosorus</taxon>
    </lineage>
</organism>
<keyword evidence="2" id="KW-1185">Reference proteome</keyword>
<dbReference type="Proteomes" id="UP000245783">
    <property type="component" value="Unassembled WGS sequence"/>
</dbReference>
<gene>
    <name evidence="1" type="ORF">IE81DRAFT_247081</name>
</gene>
<dbReference type="InParanoid" id="A0A316VRM5"/>